<dbReference type="InterPro" id="IPR003661">
    <property type="entry name" value="HisK_dim/P_dom"/>
</dbReference>
<feature type="coiled-coil region" evidence="7">
    <location>
        <begin position="541"/>
        <end position="571"/>
    </location>
</feature>
<dbReference type="Pfam" id="PF02518">
    <property type="entry name" value="HATPase_c"/>
    <property type="match status" value="1"/>
</dbReference>
<dbReference type="Proteomes" id="UP000031521">
    <property type="component" value="Chromosome"/>
</dbReference>
<keyword evidence="7" id="KW-0175">Coiled coil</keyword>
<sequence length="955" mass="107235">MPDRNYLTRTHTLIEYIVYAVIIGFFFILGATLERVAHLRAGEEQTVSVLRTQSILAERIQESLNKKFLFARGLAGAIALSPDLSESEFSRLAEGIRTEDPAVINMALVRNNIVTHVFPYDQNREFLGRDLSGLPRQMEVLSNITETGRTILEGPGILLQGYEGFVIREPISLAQDEADHEAIYAIASVVFSTERFLDQIEIADFTPRFDIAIRTNSPFTDGDGMIFGNRAAFRQGVEAQVLHLPASRWEIAVAPLAGAIAAPANIPAIRFTILVVCLTMLAISWYLHRLRRDNYRIATRLSTAINAAPSALVMFDAQDRLEICNTRFRELYGADAPQIVQKGVTFEDFLRAGLQKGVYEDAIGNEEEWLRRYLVPPSETGVQFNVEFANGRCQQVIERKTPDGGRVAILNDITEILSSRSRAELAEQRLHDAIDALPVGFWLFDRSDRLVMFNKVAGEKLAGWRRELTLGRDLHELTRRRFEIAEEVRIGEAAVEDPDQAILEIANETSELEVCFAENLWFKYFTRRTSEGGLVVFRVDISDLRQHQQRLEDANQELRAALFERDRAETRFRDVADISSEWFWEQDDSLRITYLSEGFRRTMDLDPSEFIGRFQGNLMDFRGTEAEEFARVFAKMRARETFHDIVVNFSFVPEKETWIKISGKPSYDEDGTFRGYVGTAEDVTPFYTALREAEQADEAKTQFLNVISHELRTPLTAVLGFNSFLANAATLPSYKAVRAALESDDREAVAAAFEAFGGEIQKFSGRIQAAGYQLRALIDDMLDLARIEANTIRLEPGPVDSRAVIRSVADQMSALIDEKGLTLKTDLADVRIRADETRFRQVLTNLLGNACKFTDAGTISISSQVKNDMVVFEVADTGIGIAADHLDLVFDRFAQAESGTKRRNQGVGLGLAICKDLLKLQNGWIRVESEIGQGSRFIFALPLCEGACEEAEAVS</sequence>
<name>A0A0B5E5U2_9RHOB</name>
<evidence type="ECO:0000256" key="3">
    <source>
        <dbReference type="ARBA" id="ARBA00022553"/>
    </source>
</evidence>
<comment type="catalytic activity">
    <reaction evidence="1">
        <text>ATP + protein L-histidine = ADP + protein N-phospho-L-histidine.</text>
        <dbReference type="EC" id="2.7.13.3"/>
    </reaction>
</comment>
<dbReference type="SMART" id="SM01079">
    <property type="entry name" value="CHASE"/>
    <property type="match status" value="1"/>
</dbReference>
<keyword evidence="13" id="KW-1185">Reference proteome</keyword>
<dbReference type="InterPro" id="IPR003594">
    <property type="entry name" value="HATPase_dom"/>
</dbReference>
<dbReference type="CDD" id="cd00082">
    <property type="entry name" value="HisKA"/>
    <property type="match status" value="1"/>
</dbReference>
<dbReference type="SUPFAM" id="SSF55874">
    <property type="entry name" value="ATPase domain of HSP90 chaperone/DNA topoisomerase II/histidine kinase"/>
    <property type="match status" value="1"/>
</dbReference>
<evidence type="ECO:0000256" key="4">
    <source>
        <dbReference type="ARBA" id="ARBA00022679"/>
    </source>
</evidence>
<dbReference type="InterPro" id="IPR035965">
    <property type="entry name" value="PAS-like_dom_sf"/>
</dbReference>
<gene>
    <name evidence="12" type="ORF">P73_3671</name>
</gene>
<keyword evidence="3" id="KW-0597">Phosphoprotein</keyword>
<dbReference type="PROSITE" id="PS50113">
    <property type="entry name" value="PAC"/>
    <property type="match status" value="1"/>
</dbReference>
<protein>
    <recommendedName>
        <fullName evidence="2">histidine kinase</fullName>
        <ecNumber evidence="2">2.7.13.3</ecNumber>
    </recommendedName>
</protein>
<dbReference type="EC" id="2.7.13.3" evidence="2"/>
<dbReference type="InterPro" id="IPR006189">
    <property type="entry name" value="CHASE_dom"/>
</dbReference>
<dbReference type="GO" id="GO:0000155">
    <property type="term" value="F:phosphorelay sensor kinase activity"/>
    <property type="evidence" value="ECO:0007669"/>
    <property type="project" value="InterPro"/>
</dbReference>
<evidence type="ECO:0000256" key="7">
    <source>
        <dbReference type="SAM" id="Coils"/>
    </source>
</evidence>
<dbReference type="AlphaFoldDB" id="A0A0B5E5U2"/>
<dbReference type="RefSeq" id="WP_043870730.1">
    <property type="nucleotide sequence ID" value="NZ_CP004393.1"/>
</dbReference>
<dbReference type="PROSITE" id="PS50109">
    <property type="entry name" value="HIS_KIN"/>
    <property type="match status" value="1"/>
</dbReference>
<dbReference type="EMBL" id="CP004393">
    <property type="protein sequence ID" value="AJE48386.1"/>
    <property type="molecule type" value="Genomic_DNA"/>
</dbReference>
<dbReference type="InterPro" id="IPR004358">
    <property type="entry name" value="Sig_transdc_His_kin-like_C"/>
</dbReference>
<dbReference type="InterPro" id="IPR000014">
    <property type="entry name" value="PAS"/>
</dbReference>
<dbReference type="STRING" id="1208324.P73_3671"/>
<keyword evidence="6" id="KW-0902">Two-component regulatory system</keyword>
<dbReference type="InterPro" id="IPR036097">
    <property type="entry name" value="HisK_dim/P_sf"/>
</dbReference>
<evidence type="ECO:0000256" key="1">
    <source>
        <dbReference type="ARBA" id="ARBA00000085"/>
    </source>
</evidence>
<dbReference type="SMART" id="SM00388">
    <property type="entry name" value="HisKA"/>
    <property type="match status" value="1"/>
</dbReference>
<accession>A0A0B5E5U2</accession>
<dbReference type="KEGG" id="cid:P73_3671"/>
<evidence type="ECO:0000313" key="12">
    <source>
        <dbReference type="EMBL" id="AJE48386.1"/>
    </source>
</evidence>
<keyword evidence="4" id="KW-0808">Transferase</keyword>
<dbReference type="FunFam" id="3.30.565.10:FF:000010">
    <property type="entry name" value="Sensor histidine kinase RcsC"/>
    <property type="match status" value="1"/>
</dbReference>
<dbReference type="Pfam" id="PF00512">
    <property type="entry name" value="HisKA"/>
    <property type="match status" value="1"/>
</dbReference>
<reference evidence="12 13" key="1">
    <citation type="journal article" date="2014" name="Int. J. Syst. Evol. Microbiol.">
        <title>Celeribacter indicus sp. nov., a polycyclic aromatic hydrocarbon-degrading bacterium from deep-sea sediment and reclassification of Huaishuia halophila as Celeribacter halophilus comb. nov.</title>
        <authorList>
            <person name="Lai Q."/>
            <person name="Cao J."/>
            <person name="Yuan J."/>
            <person name="Li F."/>
            <person name="Shao Z."/>
        </authorList>
    </citation>
    <scope>NUCLEOTIDE SEQUENCE [LARGE SCALE GENOMIC DNA]</scope>
    <source>
        <strain evidence="12">P73</strain>
    </source>
</reference>
<dbReference type="PANTHER" id="PTHR43711:SF26">
    <property type="entry name" value="SENSOR HISTIDINE KINASE RCSC"/>
    <property type="match status" value="1"/>
</dbReference>
<evidence type="ECO:0000256" key="8">
    <source>
        <dbReference type="SAM" id="Phobius"/>
    </source>
</evidence>
<dbReference type="SUPFAM" id="SSF47384">
    <property type="entry name" value="Homodimeric domain of signal transducing histidine kinase"/>
    <property type="match status" value="1"/>
</dbReference>
<feature type="domain" description="PAC" evidence="10">
    <location>
        <begin position="643"/>
        <end position="695"/>
    </location>
</feature>
<evidence type="ECO:0000256" key="6">
    <source>
        <dbReference type="ARBA" id="ARBA00023012"/>
    </source>
</evidence>
<evidence type="ECO:0000259" key="11">
    <source>
        <dbReference type="PROSITE" id="PS50839"/>
    </source>
</evidence>
<dbReference type="SMART" id="SM00387">
    <property type="entry name" value="HATPase_c"/>
    <property type="match status" value="1"/>
</dbReference>
<dbReference type="InterPro" id="IPR000700">
    <property type="entry name" value="PAS-assoc_C"/>
</dbReference>
<dbReference type="Pfam" id="PF13426">
    <property type="entry name" value="PAS_9"/>
    <property type="match status" value="1"/>
</dbReference>
<dbReference type="OrthoDB" id="9801651at2"/>
<evidence type="ECO:0000313" key="13">
    <source>
        <dbReference type="Proteomes" id="UP000031521"/>
    </source>
</evidence>
<keyword evidence="8" id="KW-0472">Membrane</keyword>
<keyword evidence="5" id="KW-0418">Kinase</keyword>
<dbReference type="Gene3D" id="3.30.450.20">
    <property type="entry name" value="PAS domain"/>
    <property type="match status" value="3"/>
</dbReference>
<dbReference type="CDD" id="cd00130">
    <property type="entry name" value="PAS"/>
    <property type="match status" value="1"/>
</dbReference>
<feature type="domain" description="CHASE" evidence="11">
    <location>
        <begin position="113"/>
        <end position="206"/>
    </location>
</feature>
<dbReference type="CDD" id="cd16922">
    <property type="entry name" value="HATPase_EvgS-ArcB-TorS-like"/>
    <property type="match status" value="1"/>
</dbReference>
<feature type="transmembrane region" description="Helical" evidence="8">
    <location>
        <begin position="12"/>
        <end position="33"/>
    </location>
</feature>
<dbReference type="SMART" id="SM00091">
    <property type="entry name" value="PAS"/>
    <property type="match status" value="3"/>
</dbReference>
<dbReference type="PANTHER" id="PTHR43711">
    <property type="entry name" value="TWO-COMPONENT HISTIDINE KINASE"/>
    <property type="match status" value="1"/>
</dbReference>
<keyword evidence="8" id="KW-0812">Transmembrane</keyword>
<dbReference type="InterPro" id="IPR036890">
    <property type="entry name" value="HATPase_C_sf"/>
</dbReference>
<dbReference type="SUPFAM" id="SSF55785">
    <property type="entry name" value="PYP-like sensor domain (PAS domain)"/>
    <property type="match status" value="3"/>
</dbReference>
<dbReference type="InterPro" id="IPR005467">
    <property type="entry name" value="His_kinase_dom"/>
</dbReference>
<organism evidence="12 13">
    <name type="scientific">Celeribacter indicus</name>
    <dbReference type="NCBI Taxonomy" id="1208324"/>
    <lineage>
        <taxon>Bacteria</taxon>
        <taxon>Pseudomonadati</taxon>
        <taxon>Pseudomonadota</taxon>
        <taxon>Alphaproteobacteria</taxon>
        <taxon>Rhodobacterales</taxon>
        <taxon>Roseobacteraceae</taxon>
        <taxon>Celeribacter</taxon>
    </lineage>
</organism>
<evidence type="ECO:0000259" key="10">
    <source>
        <dbReference type="PROSITE" id="PS50113"/>
    </source>
</evidence>
<dbReference type="InterPro" id="IPR050736">
    <property type="entry name" value="Sensor_HK_Regulatory"/>
</dbReference>
<evidence type="ECO:0000256" key="5">
    <source>
        <dbReference type="ARBA" id="ARBA00022777"/>
    </source>
</evidence>
<dbReference type="Gene3D" id="1.10.287.130">
    <property type="match status" value="1"/>
</dbReference>
<feature type="domain" description="Histidine kinase" evidence="9">
    <location>
        <begin position="706"/>
        <end position="945"/>
    </location>
</feature>
<dbReference type="PROSITE" id="PS50839">
    <property type="entry name" value="CHASE"/>
    <property type="match status" value="1"/>
</dbReference>
<dbReference type="Pfam" id="PF12860">
    <property type="entry name" value="PAS_7"/>
    <property type="match status" value="1"/>
</dbReference>
<keyword evidence="8" id="KW-1133">Transmembrane helix</keyword>
<dbReference type="Pfam" id="PF13188">
    <property type="entry name" value="PAS_8"/>
    <property type="match status" value="1"/>
</dbReference>
<evidence type="ECO:0000256" key="2">
    <source>
        <dbReference type="ARBA" id="ARBA00012438"/>
    </source>
</evidence>
<dbReference type="HOGENOM" id="CLU_308756_0_0_5"/>
<dbReference type="NCBIfam" id="TIGR00229">
    <property type="entry name" value="sensory_box"/>
    <property type="match status" value="1"/>
</dbReference>
<dbReference type="Gene3D" id="3.30.565.10">
    <property type="entry name" value="Histidine kinase-like ATPase, C-terminal domain"/>
    <property type="match status" value="1"/>
</dbReference>
<dbReference type="PRINTS" id="PR00344">
    <property type="entry name" value="BCTRLSENSOR"/>
</dbReference>
<proteinExistence type="predicted"/>
<evidence type="ECO:0000259" key="9">
    <source>
        <dbReference type="PROSITE" id="PS50109"/>
    </source>
</evidence>